<proteinExistence type="predicted"/>
<feature type="compositionally biased region" description="Polar residues" evidence="1">
    <location>
        <begin position="390"/>
        <end position="407"/>
    </location>
</feature>
<sequence length="606" mass="66114">MPRGSKRKLGDDEEPSGTMAPQVSNLRAAIECPIPQPDTQDLYNKMRQEEERLTPESLGQIHNGPSNLLQPPSPSQATPSSPSPSNASTTHSIRQAMDDMRVGDHLRVRKQGRHGPLSEPKKRRAALMRKLRACTVCRGRKVQCSHLDLRLFEAAYQASKQVAIQPVNLPSQPAHDTPYHSRLGNSLDLAGIGVAQNPMSRSSPLLRDSFQLGGDEAHVDFDPLEQTRNQQAPVAPHVTSILEVFGNSGPNHQYSHPPTLQNNQVPTDIPIGKQVLPYCQLWTCLWSTCSISTGGPATCDQKFSHLEDLKMHLMVFHEVVFDNTWEFCLCISCGHSMLPPMLPEATSPCPQCGASQRGDNLGLAAPTWQRWCMTKVPARPKHSSLPVVRVSSQEGSPSNHSAWTSYSAPHPGSSGGQHNPYMPSAGGYGWGGGTGPYSYNTAGATTPSKSEKPGFCCEKPGPVACCPDGDMLVADMWPLSSLFWDNKGSTKISFLRHACPAAVVFAVFVYTVINTWVATGHLGGGGFEPVFSRLISFIVPDGRVRIPELSVACIAAGLVMSWLYRHVKLQYERRDQRRVFDHFPIEEERVGQVGVVFPAAAAIAVA</sequence>
<organism evidence="2 3">
    <name type="scientific">Staphylotrichum longicolle</name>
    <dbReference type="NCBI Taxonomy" id="669026"/>
    <lineage>
        <taxon>Eukaryota</taxon>
        <taxon>Fungi</taxon>
        <taxon>Dikarya</taxon>
        <taxon>Ascomycota</taxon>
        <taxon>Pezizomycotina</taxon>
        <taxon>Sordariomycetes</taxon>
        <taxon>Sordariomycetidae</taxon>
        <taxon>Sordariales</taxon>
        <taxon>Chaetomiaceae</taxon>
        <taxon>Staphylotrichum</taxon>
    </lineage>
</organism>
<feature type="region of interest" description="Disordered" evidence="1">
    <location>
        <begin position="1"/>
        <end position="91"/>
    </location>
</feature>
<comment type="caution">
    <text evidence="2">The sequence shown here is derived from an EMBL/GenBank/DDBJ whole genome shotgun (WGS) entry which is preliminary data.</text>
</comment>
<dbReference type="EMBL" id="JAHCVI010000001">
    <property type="protein sequence ID" value="KAG7291492.1"/>
    <property type="molecule type" value="Genomic_DNA"/>
</dbReference>
<gene>
    <name evidence="2" type="ORF">NEMBOFW57_001511</name>
</gene>
<dbReference type="AlphaFoldDB" id="A0AAD4F1L7"/>
<feature type="compositionally biased region" description="Basic and acidic residues" evidence="1">
    <location>
        <begin position="44"/>
        <end position="54"/>
    </location>
</feature>
<evidence type="ECO:0000256" key="1">
    <source>
        <dbReference type="SAM" id="MobiDB-lite"/>
    </source>
</evidence>
<protein>
    <submittedName>
        <fullName evidence="2">Uncharacterized protein</fullName>
    </submittedName>
</protein>
<dbReference type="Proteomes" id="UP001197093">
    <property type="component" value="Unassembled WGS sequence"/>
</dbReference>
<evidence type="ECO:0000313" key="2">
    <source>
        <dbReference type="EMBL" id="KAG7291492.1"/>
    </source>
</evidence>
<keyword evidence="3" id="KW-1185">Reference proteome</keyword>
<accession>A0AAD4F1L7</accession>
<feature type="compositionally biased region" description="Low complexity" evidence="1">
    <location>
        <begin position="65"/>
        <end position="89"/>
    </location>
</feature>
<name>A0AAD4F1L7_9PEZI</name>
<evidence type="ECO:0000313" key="3">
    <source>
        <dbReference type="Proteomes" id="UP001197093"/>
    </source>
</evidence>
<reference evidence="2" key="1">
    <citation type="submission" date="2023-02" db="EMBL/GenBank/DDBJ databases">
        <authorList>
            <person name="Palmer J.M."/>
        </authorList>
    </citation>
    <scope>NUCLEOTIDE SEQUENCE</scope>
    <source>
        <strain evidence="2">FW57</strain>
    </source>
</reference>
<feature type="region of interest" description="Disordered" evidence="1">
    <location>
        <begin position="389"/>
        <end position="418"/>
    </location>
</feature>